<organism evidence="5 6">
    <name type="scientific">Amycolatopsis marina</name>
    <dbReference type="NCBI Taxonomy" id="490629"/>
    <lineage>
        <taxon>Bacteria</taxon>
        <taxon>Bacillati</taxon>
        <taxon>Actinomycetota</taxon>
        <taxon>Actinomycetes</taxon>
        <taxon>Pseudonocardiales</taxon>
        <taxon>Pseudonocardiaceae</taxon>
        <taxon>Amycolatopsis</taxon>
    </lineage>
</organism>
<keyword evidence="4" id="KW-0143">Chaperone</keyword>
<evidence type="ECO:0000256" key="1">
    <source>
        <dbReference type="ARBA" id="ARBA00004496"/>
    </source>
</evidence>
<dbReference type="OrthoDB" id="3679349at2"/>
<dbReference type="AlphaFoldDB" id="A0A1I0XIU0"/>
<evidence type="ECO:0000256" key="2">
    <source>
        <dbReference type="ARBA" id="ARBA00006411"/>
    </source>
</evidence>
<proteinExistence type="inferred from homology"/>
<comment type="subcellular location">
    <subcellularLocation>
        <location evidence="1">Cytoplasm</location>
    </subcellularLocation>
</comment>
<evidence type="ECO:0000313" key="5">
    <source>
        <dbReference type="EMBL" id="SFB01039.1"/>
    </source>
</evidence>
<evidence type="ECO:0000256" key="4">
    <source>
        <dbReference type="ARBA" id="ARBA00023186"/>
    </source>
</evidence>
<dbReference type="Proteomes" id="UP000243799">
    <property type="component" value="Unassembled WGS sequence"/>
</dbReference>
<dbReference type="Pfam" id="PF14011">
    <property type="entry name" value="ESX-1_EspG"/>
    <property type="match status" value="1"/>
</dbReference>
<gene>
    <name evidence="5" type="ORF">SAMN05216266_103259</name>
</gene>
<dbReference type="RefSeq" id="WP_091671406.1">
    <property type="nucleotide sequence ID" value="NZ_FOKG01000003.1"/>
</dbReference>
<comment type="similarity">
    <text evidence="2">Belongs to the EspG family.</text>
</comment>
<sequence length="257" mass="27166">MRDETSGWIQLHVGEFFLLWTELGLGEPPAILRVPHIGRMPAEREELVVAAGGALAERDLGTVRDPANDLAGLLRGLADPHVRLDLHAEGEGFSFAAFGSVTTQGAVSVGIAGTEVRLGPVRTPNLVATMLQVLPSLPSAVGSGANVRMVDYLAACAAGEREGTGAFTGVLRTAGLRPPEVNVFTRALTGRVAGGQLGGSVRTRDGRWQRSASVLGWVDTEEGRYALRRKADWVTATPVDGPRLRSMGEELLADLLG</sequence>
<name>A0A1I0XIU0_9PSEU</name>
<dbReference type="InterPro" id="IPR025734">
    <property type="entry name" value="EspG"/>
</dbReference>
<keyword evidence="6" id="KW-1185">Reference proteome</keyword>
<reference evidence="6" key="1">
    <citation type="submission" date="2016-10" db="EMBL/GenBank/DDBJ databases">
        <authorList>
            <person name="Varghese N."/>
            <person name="Submissions S."/>
        </authorList>
    </citation>
    <scope>NUCLEOTIDE SEQUENCE [LARGE SCALE GENOMIC DNA]</scope>
    <source>
        <strain evidence="6">CGMCC 4.3568</strain>
    </source>
</reference>
<evidence type="ECO:0000313" key="6">
    <source>
        <dbReference type="Proteomes" id="UP000243799"/>
    </source>
</evidence>
<protein>
    <submittedName>
        <fullName evidence="5">EspG family protein</fullName>
    </submittedName>
</protein>
<dbReference type="STRING" id="490629.SAMN05216266_103259"/>
<accession>A0A1I0XIU0</accession>
<keyword evidence="3" id="KW-0963">Cytoplasm</keyword>
<evidence type="ECO:0000256" key="3">
    <source>
        <dbReference type="ARBA" id="ARBA00022490"/>
    </source>
</evidence>
<dbReference type="EMBL" id="FOKG01000003">
    <property type="protein sequence ID" value="SFB01039.1"/>
    <property type="molecule type" value="Genomic_DNA"/>
</dbReference>